<dbReference type="Proteomes" id="UP000694872">
    <property type="component" value="Unplaced"/>
</dbReference>
<evidence type="ECO:0000256" key="2">
    <source>
        <dbReference type="SAM" id="Phobius"/>
    </source>
</evidence>
<sequence>MIPYHFQIYASVSFFFLCKIICYLSSFISMLDKKRPTLMSDSGKEETDEDVCKWIPKKKHEVLKAKYKCLKKLFQIYDASVIGILPEPYGGERREERRHSRRRRSHRTKTDACAGTADPAAPPSPLLAPAERSSLTTAVVRDLKLQYTSTSTQESLVRRDKYTQDCKDLLSVTTSEKECECTQTSEILHATPFMMLKDSQPKPTRFQLFLQRILGIRREKSNNGLPSPHMYAASDNNISNRYEKRRRRGMRFRRLRGAKKVYSESALRERQSPVILSYVQSVQRNCLMDTTPRQCPFMGCRMIFYGIINYNDHINLCHFTDRKFSCHYCHEGFLRERDKLLHENEHIGISKLSTNLTSTISGHHSKVANVTQTDPEPKQINEEKLKKIVSFFDKIEDPEEIIAELKKSRHSTSNVNLTRHSSKVDTVASGASKSTSNSRRSSCVHLQKADRKSSSSVESDTSSVHTSGSSLRCQICGLKFDHIQRLNMHVCAEHRSGSRCSGQSRGERPASPLSPPGAPSPPLYHDNSDDEEPVSVLANKSYSTLHRVNTSSTFTRFTSEEKSAMSYDPSTNIIYYSSSESVKNPSVIGETVKRGRAGFNSYKWEPGTNSIHA</sequence>
<reference evidence="4" key="1">
    <citation type="submission" date="2025-08" db="UniProtKB">
        <authorList>
            <consortium name="RefSeq"/>
        </authorList>
    </citation>
    <scope>IDENTIFICATION</scope>
</reference>
<dbReference type="GeneID" id="106124570"/>
<dbReference type="KEGG" id="pxu:106124570"/>
<keyword evidence="2" id="KW-0812">Transmembrane</keyword>
<evidence type="ECO:0000259" key="3">
    <source>
        <dbReference type="PROSITE" id="PS00028"/>
    </source>
</evidence>
<name>A0AAJ6ZPJ7_PAPXU</name>
<feature type="region of interest" description="Disordered" evidence="1">
    <location>
        <begin position="495"/>
        <end position="531"/>
    </location>
</feature>
<feature type="domain" description="C2H2-type" evidence="3">
    <location>
        <begin position="473"/>
        <end position="494"/>
    </location>
</feature>
<feature type="compositionally biased region" description="Pro residues" evidence="1">
    <location>
        <begin position="512"/>
        <end position="522"/>
    </location>
</feature>
<feature type="compositionally biased region" description="Low complexity" evidence="1">
    <location>
        <begin position="454"/>
        <end position="468"/>
    </location>
</feature>
<proteinExistence type="predicted"/>
<protein>
    <submittedName>
        <fullName evidence="4">Uncharacterized protein LOC106124570</fullName>
    </submittedName>
</protein>
<dbReference type="AlphaFoldDB" id="A0AAJ6ZPJ7"/>
<evidence type="ECO:0000256" key="1">
    <source>
        <dbReference type="SAM" id="MobiDB-lite"/>
    </source>
</evidence>
<organism evidence="4">
    <name type="scientific">Papilio xuthus</name>
    <name type="common">Asian swallowtail butterfly</name>
    <dbReference type="NCBI Taxonomy" id="66420"/>
    <lineage>
        <taxon>Eukaryota</taxon>
        <taxon>Metazoa</taxon>
        <taxon>Ecdysozoa</taxon>
        <taxon>Arthropoda</taxon>
        <taxon>Hexapoda</taxon>
        <taxon>Insecta</taxon>
        <taxon>Pterygota</taxon>
        <taxon>Neoptera</taxon>
        <taxon>Endopterygota</taxon>
        <taxon>Lepidoptera</taxon>
        <taxon>Glossata</taxon>
        <taxon>Ditrysia</taxon>
        <taxon>Papilionoidea</taxon>
        <taxon>Papilionidae</taxon>
        <taxon>Papilioninae</taxon>
        <taxon>Papilio</taxon>
    </lineage>
</organism>
<feature type="region of interest" description="Disordered" evidence="1">
    <location>
        <begin position="91"/>
        <end position="128"/>
    </location>
</feature>
<feature type="transmembrane region" description="Helical" evidence="2">
    <location>
        <begin position="6"/>
        <end position="31"/>
    </location>
</feature>
<feature type="region of interest" description="Disordered" evidence="1">
    <location>
        <begin position="408"/>
        <end position="468"/>
    </location>
</feature>
<keyword evidence="2" id="KW-1133">Transmembrane helix</keyword>
<dbReference type="SMART" id="SM00355">
    <property type="entry name" value="ZnF_C2H2"/>
    <property type="match status" value="3"/>
</dbReference>
<dbReference type="PROSITE" id="PS00028">
    <property type="entry name" value="ZINC_FINGER_C2H2_1"/>
    <property type="match status" value="2"/>
</dbReference>
<feature type="compositionally biased region" description="Low complexity" evidence="1">
    <location>
        <begin position="428"/>
        <end position="441"/>
    </location>
</feature>
<dbReference type="InterPro" id="IPR013087">
    <property type="entry name" value="Znf_C2H2_type"/>
</dbReference>
<keyword evidence="2" id="KW-0472">Membrane</keyword>
<evidence type="ECO:0000313" key="4">
    <source>
        <dbReference type="RefSeq" id="XP_013176837.1"/>
    </source>
</evidence>
<gene>
    <name evidence="4" type="primary">LOC106124570</name>
</gene>
<feature type="domain" description="C2H2-type" evidence="3">
    <location>
        <begin position="326"/>
        <end position="346"/>
    </location>
</feature>
<accession>A0AAJ6ZPJ7</accession>
<dbReference type="RefSeq" id="XP_013176837.1">
    <property type="nucleotide sequence ID" value="XM_013321383.1"/>
</dbReference>